<dbReference type="PANTHER" id="PTHR11910">
    <property type="entry name" value="ATP SYNTHASE DELTA CHAIN"/>
    <property type="match status" value="1"/>
</dbReference>
<evidence type="ECO:0000256" key="5">
    <source>
        <dbReference type="ARBA" id="ARBA00023136"/>
    </source>
</evidence>
<comment type="similarity">
    <text evidence="8">Belongs to the ATPase delta chain family.</text>
</comment>
<reference evidence="9 10" key="1">
    <citation type="submission" date="2017-02" db="EMBL/GenBank/DDBJ databases">
        <authorList>
            <person name="Peterson S.W."/>
        </authorList>
    </citation>
    <scope>NUCLEOTIDE SEQUENCE [LARGE SCALE GENOMIC DNA]</scope>
    <source>
        <strain evidence="9 10">ATCC 17233</strain>
    </source>
</reference>
<keyword evidence="7 8" id="KW-0066">ATP synthesis</keyword>
<evidence type="ECO:0000256" key="2">
    <source>
        <dbReference type="ARBA" id="ARBA00022448"/>
    </source>
</evidence>
<name>A0A1T4KE24_9FIRM</name>
<dbReference type="GO" id="GO:0046933">
    <property type="term" value="F:proton-transporting ATP synthase activity, rotational mechanism"/>
    <property type="evidence" value="ECO:0007669"/>
    <property type="project" value="UniProtKB-UniRule"/>
</dbReference>
<dbReference type="InterPro" id="IPR000711">
    <property type="entry name" value="ATPase_OSCP/dsu"/>
</dbReference>
<dbReference type="NCBIfam" id="TIGR01145">
    <property type="entry name" value="ATP_synt_delta"/>
    <property type="match status" value="1"/>
</dbReference>
<keyword evidence="8" id="KW-1003">Cell membrane</keyword>
<dbReference type="InterPro" id="IPR026015">
    <property type="entry name" value="ATP_synth_OSCP/delta_N_sf"/>
</dbReference>
<dbReference type="GO" id="GO:0045259">
    <property type="term" value="C:proton-transporting ATP synthase complex"/>
    <property type="evidence" value="ECO:0007669"/>
    <property type="project" value="UniProtKB-KW"/>
</dbReference>
<evidence type="ECO:0000256" key="1">
    <source>
        <dbReference type="ARBA" id="ARBA00004370"/>
    </source>
</evidence>
<dbReference type="SUPFAM" id="SSF47928">
    <property type="entry name" value="N-terminal domain of the delta subunit of the F1F0-ATP synthase"/>
    <property type="match status" value="1"/>
</dbReference>
<evidence type="ECO:0000256" key="3">
    <source>
        <dbReference type="ARBA" id="ARBA00022781"/>
    </source>
</evidence>
<gene>
    <name evidence="8" type="primary">atpH</name>
    <name evidence="9" type="ORF">SAMN02745110_00316</name>
</gene>
<dbReference type="Gene3D" id="1.10.520.20">
    <property type="entry name" value="N-terminal domain of the delta subunit of the F1F0-ATP synthase"/>
    <property type="match status" value="1"/>
</dbReference>
<dbReference type="RefSeq" id="WP_078785987.1">
    <property type="nucleotide sequence ID" value="NZ_FMTO01000003.1"/>
</dbReference>
<evidence type="ECO:0000256" key="7">
    <source>
        <dbReference type="ARBA" id="ARBA00023310"/>
    </source>
</evidence>
<keyword evidence="2 8" id="KW-0813">Transport</keyword>
<evidence type="ECO:0000313" key="9">
    <source>
        <dbReference type="EMBL" id="SJZ40641.1"/>
    </source>
</evidence>
<comment type="subcellular location">
    <subcellularLocation>
        <location evidence="8">Cell membrane</location>
        <topology evidence="8">Peripheral membrane protein</topology>
    </subcellularLocation>
    <subcellularLocation>
        <location evidence="1">Membrane</location>
    </subcellularLocation>
</comment>
<accession>A0A1T4KE24</accession>
<keyword evidence="4 8" id="KW-0406">Ion transport</keyword>
<dbReference type="HAMAP" id="MF_01416">
    <property type="entry name" value="ATP_synth_delta_bact"/>
    <property type="match status" value="1"/>
</dbReference>
<comment type="function">
    <text evidence="8">This protein is part of the stalk that links CF(0) to CF(1). It either transmits conformational changes from CF(0) to CF(1) or is implicated in proton conduction.</text>
</comment>
<keyword evidence="6 8" id="KW-0139">CF(1)</keyword>
<dbReference type="EMBL" id="FUXA01000004">
    <property type="protein sequence ID" value="SJZ40641.1"/>
    <property type="molecule type" value="Genomic_DNA"/>
</dbReference>
<dbReference type="InterPro" id="IPR020781">
    <property type="entry name" value="ATPase_OSCP/d_CS"/>
</dbReference>
<organism evidence="9 10">
    <name type="scientific">Eubacterium ruminantium</name>
    <dbReference type="NCBI Taxonomy" id="42322"/>
    <lineage>
        <taxon>Bacteria</taxon>
        <taxon>Bacillati</taxon>
        <taxon>Bacillota</taxon>
        <taxon>Clostridia</taxon>
        <taxon>Eubacteriales</taxon>
        <taxon>Eubacteriaceae</taxon>
        <taxon>Eubacterium</taxon>
    </lineage>
</organism>
<comment type="function">
    <text evidence="8">F(1)F(0) ATP synthase produces ATP from ADP in the presence of a proton or sodium gradient. F-type ATPases consist of two structural domains, F(1) containing the extramembraneous catalytic core and F(0) containing the membrane proton channel, linked together by a central stalk and a peripheral stalk. During catalysis, ATP synthesis in the catalytic domain of F(1) is coupled via a rotary mechanism of the central stalk subunits to proton translocation.</text>
</comment>
<dbReference type="Proteomes" id="UP000189857">
    <property type="component" value="Unassembled WGS sequence"/>
</dbReference>
<evidence type="ECO:0000256" key="4">
    <source>
        <dbReference type="ARBA" id="ARBA00023065"/>
    </source>
</evidence>
<keyword evidence="10" id="KW-1185">Reference proteome</keyword>
<keyword evidence="3 8" id="KW-0375">Hydrogen ion transport</keyword>
<sequence>MAREVESVYGLALFEAAEDEGRIEELYKEAEELVKILHNNTDLMKVLAHPDIKTEEKVGLVEKIFKGTTDALFTEVFKLAVEKGHSRYIEKILKVFIDNSMKKLGIGKAEVSSAFLLSDEQKKKVESKLLETTKYSSLDVNYIVDPSLIGGLVIKIGDRVVDSSVKTSLESLRKSLI</sequence>
<protein>
    <recommendedName>
        <fullName evidence="8">ATP synthase subunit delta</fullName>
    </recommendedName>
    <alternativeName>
        <fullName evidence="8">ATP synthase F(1) sector subunit delta</fullName>
    </alternativeName>
    <alternativeName>
        <fullName evidence="8">F-type ATPase subunit delta</fullName>
        <shortName evidence="8">F-ATPase subunit delta</shortName>
    </alternativeName>
</protein>
<evidence type="ECO:0000256" key="8">
    <source>
        <dbReference type="HAMAP-Rule" id="MF_01416"/>
    </source>
</evidence>
<evidence type="ECO:0000313" key="10">
    <source>
        <dbReference type="Proteomes" id="UP000189857"/>
    </source>
</evidence>
<evidence type="ECO:0000256" key="6">
    <source>
        <dbReference type="ARBA" id="ARBA00023196"/>
    </source>
</evidence>
<keyword evidence="5 8" id="KW-0472">Membrane</keyword>
<dbReference type="AlphaFoldDB" id="A0A1T4KE24"/>
<dbReference type="PROSITE" id="PS00389">
    <property type="entry name" value="ATPASE_DELTA"/>
    <property type="match status" value="1"/>
</dbReference>
<dbReference type="Pfam" id="PF00213">
    <property type="entry name" value="OSCP"/>
    <property type="match status" value="1"/>
</dbReference>
<proteinExistence type="inferred from homology"/>
<dbReference type="PRINTS" id="PR00125">
    <property type="entry name" value="ATPASEDELTA"/>
</dbReference>
<dbReference type="GO" id="GO:0005886">
    <property type="term" value="C:plasma membrane"/>
    <property type="evidence" value="ECO:0007669"/>
    <property type="project" value="UniProtKB-SubCell"/>
</dbReference>
<dbReference type="OrthoDB" id="9802471at2"/>